<comment type="caution">
    <text evidence="2">The sequence shown here is derived from an EMBL/GenBank/DDBJ whole genome shotgun (WGS) entry which is preliminary data.</text>
</comment>
<dbReference type="EMBL" id="SGWW01000001">
    <property type="protein sequence ID" value="RZS59691.1"/>
    <property type="molecule type" value="Genomic_DNA"/>
</dbReference>
<sequence length="158" mass="16947">MSGLEQLYQQIIMDHSKSPHGYGLTEGDVTSHQRNPVCGDEVTLALRWSADGTRVEEVAWEGSGCSISQASASLFATLATLAAEDAEAGNAWTPDDLQAFIDEFREALRSRGQIPLDEERFGDAAALSGVSKFVARVKCAMLAWVAAEDLLTRKAAGS</sequence>
<name>A0A4Q7LYC5_9MICO</name>
<evidence type="ECO:0000313" key="3">
    <source>
        <dbReference type="Proteomes" id="UP000293519"/>
    </source>
</evidence>
<dbReference type="OrthoDB" id="9804157at2"/>
<dbReference type="Pfam" id="PF01592">
    <property type="entry name" value="NifU_N"/>
    <property type="match status" value="1"/>
</dbReference>
<dbReference type="NCBIfam" id="TIGR01994">
    <property type="entry name" value="SUF_scaf_2"/>
    <property type="match status" value="1"/>
</dbReference>
<dbReference type="Proteomes" id="UP000293519">
    <property type="component" value="Unassembled WGS sequence"/>
</dbReference>
<dbReference type="SUPFAM" id="SSF82649">
    <property type="entry name" value="SufE/NifU"/>
    <property type="match status" value="1"/>
</dbReference>
<dbReference type="GO" id="GO:0016226">
    <property type="term" value="P:iron-sulfur cluster assembly"/>
    <property type="evidence" value="ECO:0007669"/>
    <property type="project" value="InterPro"/>
</dbReference>
<keyword evidence="3" id="KW-1185">Reference proteome</keyword>
<feature type="domain" description="NIF system FeS cluster assembly NifU N-terminal" evidence="1">
    <location>
        <begin position="8"/>
        <end position="139"/>
    </location>
</feature>
<dbReference type="Gene3D" id="3.90.1010.10">
    <property type="match status" value="1"/>
</dbReference>
<evidence type="ECO:0000259" key="1">
    <source>
        <dbReference type="Pfam" id="PF01592"/>
    </source>
</evidence>
<dbReference type="GO" id="GO:0005506">
    <property type="term" value="F:iron ion binding"/>
    <property type="evidence" value="ECO:0007669"/>
    <property type="project" value="InterPro"/>
</dbReference>
<reference evidence="2 3" key="1">
    <citation type="journal article" date="2015" name="Stand. Genomic Sci.">
        <title>Genomic Encyclopedia of Bacterial and Archaeal Type Strains, Phase III: the genomes of soil and plant-associated and newly described type strains.</title>
        <authorList>
            <person name="Whitman W.B."/>
            <person name="Woyke T."/>
            <person name="Klenk H.P."/>
            <person name="Zhou Y."/>
            <person name="Lilburn T.G."/>
            <person name="Beck B.J."/>
            <person name="De Vos P."/>
            <person name="Vandamme P."/>
            <person name="Eisen J.A."/>
            <person name="Garrity G."/>
            <person name="Hugenholtz P."/>
            <person name="Kyrpides N.C."/>
        </authorList>
    </citation>
    <scope>NUCLEOTIDE SEQUENCE [LARGE SCALE GENOMIC DNA]</scope>
    <source>
        <strain evidence="2 3">CV2</strain>
    </source>
</reference>
<dbReference type="InterPro" id="IPR002871">
    <property type="entry name" value="NIF_FeS_clus_asmbl_NifU_N"/>
</dbReference>
<dbReference type="RefSeq" id="WP_130484748.1">
    <property type="nucleotide sequence ID" value="NZ_SGWW01000001.1"/>
</dbReference>
<dbReference type="GO" id="GO:0051536">
    <property type="term" value="F:iron-sulfur cluster binding"/>
    <property type="evidence" value="ECO:0007669"/>
    <property type="project" value="InterPro"/>
</dbReference>
<protein>
    <submittedName>
        <fullName evidence="2">Nitrogen fixation NifU-like protein</fullName>
    </submittedName>
</protein>
<organism evidence="2 3">
    <name type="scientific">Microcella putealis</name>
    <dbReference type="NCBI Taxonomy" id="337005"/>
    <lineage>
        <taxon>Bacteria</taxon>
        <taxon>Bacillati</taxon>
        <taxon>Actinomycetota</taxon>
        <taxon>Actinomycetes</taxon>
        <taxon>Micrococcales</taxon>
        <taxon>Microbacteriaceae</taxon>
        <taxon>Microcella</taxon>
    </lineage>
</organism>
<evidence type="ECO:0000313" key="2">
    <source>
        <dbReference type="EMBL" id="RZS59691.1"/>
    </source>
</evidence>
<accession>A0A4Q7LYC5</accession>
<dbReference type="CDD" id="cd06664">
    <property type="entry name" value="IscU_like"/>
    <property type="match status" value="1"/>
</dbReference>
<dbReference type="AlphaFoldDB" id="A0A4Q7LYC5"/>
<gene>
    <name evidence="2" type="ORF">EV141_0923</name>
</gene>
<proteinExistence type="predicted"/>